<dbReference type="SFLD" id="SFLDG01151">
    <property type="entry name" value="Main.2:_Nu-like"/>
    <property type="match status" value="1"/>
</dbReference>
<keyword evidence="4" id="KW-1185">Reference proteome</keyword>
<dbReference type="InterPro" id="IPR004046">
    <property type="entry name" value="GST_C"/>
</dbReference>
<keyword evidence="3" id="KW-0808">Transferase</keyword>
<dbReference type="PANTHER" id="PTHR44051:SF2">
    <property type="entry name" value="HYPOTHETICAL GLUTATHIONE S-TRANSFERASE LIKE PROTEIN"/>
    <property type="match status" value="1"/>
</dbReference>
<dbReference type="SFLD" id="SFLDG00358">
    <property type="entry name" value="Main_(cytGST)"/>
    <property type="match status" value="1"/>
</dbReference>
<dbReference type="InterPro" id="IPR036282">
    <property type="entry name" value="Glutathione-S-Trfase_C_sf"/>
</dbReference>
<evidence type="ECO:0000259" key="1">
    <source>
        <dbReference type="PROSITE" id="PS50404"/>
    </source>
</evidence>
<dbReference type="PANTHER" id="PTHR44051">
    <property type="entry name" value="GLUTATHIONE S-TRANSFERASE-RELATED"/>
    <property type="match status" value="1"/>
</dbReference>
<feature type="domain" description="GST C-terminal" evidence="2">
    <location>
        <begin position="88"/>
        <end position="205"/>
    </location>
</feature>
<accession>A0A4S2GW65</accession>
<dbReference type="PROSITE" id="PS50405">
    <property type="entry name" value="GST_CTER"/>
    <property type="match status" value="1"/>
</dbReference>
<dbReference type="SUPFAM" id="SSF47616">
    <property type="entry name" value="GST C-terminal domain-like"/>
    <property type="match status" value="1"/>
</dbReference>
<dbReference type="Pfam" id="PF13409">
    <property type="entry name" value="GST_N_2"/>
    <property type="match status" value="1"/>
</dbReference>
<dbReference type="SFLD" id="SFLDS00019">
    <property type="entry name" value="Glutathione_Transferase_(cytos"/>
    <property type="match status" value="1"/>
</dbReference>
<feature type="domain" description="GST N-terminal" evidence="1">
    <location>
        <begin position="4"/>
        <end position="86"/>
    </location>
</feature>
<dbReference type="InterPro" id="IPR010987">
    <property type="entry name" value="Glutathione-S-Trfase_C-like"/>
</dbReference>
<dbReference type="CDD" id="cd03056">
    <property type="entry name" value="GST_N_4"/>
    <property type="match status" value="1"/>
</dbReference>
<dbReference type="GO" id="GO:0016740">
    <property type="term" value="F:transferase activity"/>
    <property type="evidence" value="ECO:0007669"/>
    <property type="project" value="UniProtKB-KW"/>
</dbReference>
<protein>
    <submittedName>
        <fullName evidence="3">Glutathione S-transferase family protein</fullName>
    </submittedName>
</protein>
<dbReference type="InterPro" id="IPR036249">
    <property type="entry name" value="Thioredoxin-like_sf"/>
</dbReference>
<dbReference type="SUPFAM" id="SSF52833">
    <property type="entry name" value="Thioredoxin-like"/>
    <property type="match status" value="1"/>
</dbReference>
<dbReference type="Proteomes" id="UP000308054">
    <property type="component" value="Unassembled WGS sequence"/>
</dbReference>
<dbReference type="OrthoDB" id="9810080at2"/>
<gene>
    <name evidence="3" type="ORF">E5163_16140</name>
</gene>
<evidence type="ECO:0000259" key="2">
    <source>
        <dbReference type="PROSITE" id="PS50405"/>
    </source>
</evidence>
<evidence type="ECO:0000313" key="3">
    <source>
        <dbReference type="EMBL" id="TGY87244.1"/>
    </source>
</evidence>
<proteinExistence type="predicted"/>
<sequence length="205" mass="23304">MAMDRFRIYGDTRSGNCLKVKWTAERLGLAHDWIDIDVTSGETRRENFLALNPAGQVPVLERPDGRTLAQSNAILLYLAEGSDLVPADPFDRAKMMEWLFWEQYSHEPYIAVRRYQKRFLNKADSEIDPDLMARGRRALGVMELRLIARDYFVDEALSLADIALVAYTRLAHEGGFDLSEFPAVGGWVRRVESDLGIAHAQMEPS</sequence>
<name>A0A4S2GW65_9PROT</name>
<dbReference type="InterPro" id="IPR004045">
    <property type="entry name" value="Glutathione_S-Trfase_N"/>
</dbReference>
<reference evidence="3 4" key="1">
    <citation type="journal article" date="2017" name="Int. J. Syst. Evol. Microbiol.">
        <title>Marinicauda algicola sp. nov., isolated from a marine red alga Rhodosorus marinus.</title>
        <authorList>
            <person name="Jeong S.E."/>
            <person name="Jeon S.H."/>
            <person name="Chun B.H."/>
            <person name="Kim D.W."/>
            <person name="Jeon C.O."/>
        </authorList>
    </citation>
    <scope>NUCLEOTIDE SEQUENCE [LARGE SCALE GENOMIC DNA]</scope>
    <source>
        <strain evidence="3 4">JCM 31718</strain>
    </source>
</reference>
<dbReference type="EMBL" id="SRXW01000007">
    <property type="protein sequence ID" value="TGY87244.1"/>
    <property type="molecule type" value="Genomic_DNA"/>
</dbReference>
<organism evidence="3 4">
    <name type="scientific">Marinicauda algicola</name>
    <dbReference type="NCBI Taxonomy" id="2029849"/>
    <lineage>
        <taxon>Bacteria</taxon>
        <taxon>Pseudomonadati</taxon>
        <taxon>Pseudomonadota</taxon>
        <taxon>Alphaproteobacteria</taxon>
        <taxon>Maricaulales</taxon>
        <taxon>Maricaulaceae</taxon>
        <taxon>Marinicauda</taxon>
    </lineage>
</organism>
<dbReference type="PROSITE" id="PS50404">
    <property type="entry name" value="GST_NTER"/>
    <property type="match status" value="1"/>
</dbReference>
<dbReference type="InterPro" id="IPR040079">
    <property type="entry name" value="Glutathione_S-Trfase"/>
</dbReference>
<evidence type="ECO:0000313" key="4">
    <source>
        <dbReference type="Proteomes" id="UP000308054"/>
    </source>
</evidence>
<dbReference type="AlphaFoldDB" id="A0A4S2GW65"/>
<dbReference type="Gene3D" id="1.20.1050.10">
    <property type="match status" value="1"/>
</dbReference>
<dbReference type="Pfam" id="PF00043">
    <property type="entry name" value="GST_C"/>
    <property type="match status" value="1"/>
</dbReference>
<comment type="caution">
    <text evidence="3">The sequence shown here is derived from an EMBL/GenBank/DDBJ whole genome shotgun (WGS) entry which is preliminary data.</text>
</comment>
<dbReference type="Gene3D" id="3.40.30.10">
    <property type="entry name" value="Glutaredoxin"/>
    <property type="match status" value="1"/>
</dbReference>